<protein>
    <submittedName>
        <fullName evidence="2">Uncharacterized protein</fullName>
    </submittedName>
</protein>
<organism evidence="2">
    <name type="scientific">Arundo donax</name>
    <name type="common">Giant reed</name>
    <name type="synonym">Donax arundinaceus</name>
    <dbReference type="NCBI Taxonomy" id="35708"/>
    <lineage>
        <taxon>Eukaryota</taxon>
        <taxon>Viridiplantae</taxon>
        <taxon>Streptophyta</taxon>
        <taxon>Embryophyta</taxon>
        <taxon>Tracheophyta</taxon>
        <taxon>Spermatophyta</taxon>
        <taxon>Magnoliopsida</taxon>
        <taxon>Liliopsida</taxon>
        <taxon>Poales</taxon>
        <taxon>Poaceae</taxon>
        <taxon>PACMAD clade</taxon>
        <taxon>Arundinoideae</taxon>
        <taxon>Arundineae</taxon>
        <taxon>Arundo</taxon>
    </lineage>
</organism>
<reference evidence="2" key="2">
    <citation type="journal article" date="2015" name="Data Brief">
        <title>Shoot transcriptome of the giant reed, Arundo donax.</title>
        <authorList>
            <person name="Barrero R.A."/>
            <person name="Guerrero F.D."/>
            <person name="Moolhuijzen P."/>
            <person name="Goolsby J.A."/>
            <person name="Tidwell J."/>
            <person name="Bellgard S.E."/>
            <person name="Bellgard M.I."/>
        </authorList>
    </citation>
    <scope>NUCLEOTIDE SEQUENCE</scope>
    <source>
        <tissue evidence="2">Shoot tissue taken approximately 20 cm above the soil surface</tissue>
    </source>
</reference>
<evidence type="ECO:0000256" key="1">
    <source>
        <dbReference type="SAM" id="MobiDB-lite"/>
    </source>
</evidence>
<evidence type="ECO:0000313" key="2">
    <source>
        <dbReference type="EMBL" id="JAD18238.1"/>
    </source>
</evidence>
<dbReference type="EMBL" id="GBRH01279657">
    <property type="protein sequence ID" value="JAD18238.1"/>
    <property type="molecule type" value="Transcribed_RNA"/>
</dbReference>
<dbReference type="AlphaFoldDB" id="A0A0A8XZP4"/>
<accession>A0A0A8XZP4</accession>
<name>A0A0A8XZP4_ARUDO</name>
<reference evidence="2" key="1">
    <citation type="submission" date="2014-09" db="EMBL/GenBank/DDBJ databases">
        <authorList>
            <person name="Magalhaes I.L.F."/>
            <person name="Oliveira U."/>
            <person name="Santos F.R."/>
            <person name="Vidigal T.H.D.A."/>
            <person name="Brescovit A.D."/>
            <person name="Santos A.J."/>
        </authorList>
    </citation>
    <scope>NUCLEOTIDE SEQUENCE</scope>
    <source>
        <tissue evidence="2">Shoot tissue taken approximately 20 cm above the soil surface</tissue>
    </source>
</reference>
<proteinExistence type="predicted"/>
<feature type="region of interest" description="Disordered" evidence="1">
    <location>
        <begin position="1"/>
        <end position="42"/>
    </location>
</feature>
<sequence length="94" mass="10398">MDATGDWQHPPPRHQPIDLQRTAQTLSEARPPHDALAGPGAHAGCFIAGGRAGSHEDARHLVRRQAHERHTPPALLQRRRHRVQGLWRAVAPSP</sequence>